<dbReference type="PANTHER" id="PTHR35395:SF1">
    <property type="entry name" value="DUF6536 DOMAIN-CONTAINING PROTEIN"/>
    <property type="match status" value="1"/>
</dbReference>
<feature type="region of interest" description="Disordered" evidence="1">
    <location>
        <begin position="209"/>
        <end position="233"/>
    </location>
</feature>
<protein>
    <submittedName>
        <fullName evidence="3">Uncharacterized protein</fullName>
    </submittedName>
</protein>
<gene>
    <name evidence="3" type="ORF">CGCSCA2_v005233</name>
</gene>
<evidence type="ECO:0000313" key="3">
    <source>
        <dbReference type="EMBL" id="KAF4860482.1"/>
    </source>
</evidence>
<accession>A0A9P5K5D0</accession>
<keyword evidence="2" id="KW-0472">Membrane</keyword>
<dbReference type="PANTHER" id="PTHR35395">
    <property type="entry name" value="DUF6536 DOMAIN-CONTAINING PROTEIN"/>
    <property type="match status" value="1"/>
</dbReference>
<evidence type="ECO:0000256" key="2">
    <source>
        <dbReference type="SAM" id="Phobius"/>
    </source>
</evidence>
<evidence type="ECO:0000256" key="1">
    <source>
        <dbReference type="SAM" id="MobiDB-lite"/>
    </source>
</evidence>
<dbReference type="OrthoDB" id="5429634at2759"/>
<name>A0A9P5K5D0_COLSI</name>
<feature type="transmembrane region" description="Helical" evidence="2">
    <location>
        <begin position="28"/>
        <end position="50"/>
    </location>
</feature>
<keyword evidence="2" id="KW-0812">Transmembrane</keyword>
<keyword evidence="4" id="KW-1185">Reference proteome</keyword>
<dbReference type="AlphaFoldDB" id="A0A9P5K5D0"/>
<proteinExistence type="predicted"/>
<sequence length="290" mass="33009">MCFKYSRWIKIDAFEADSLLQPITSDSAFITSVLVVNAPQLFISFWYIVYNSLLTRLEMSWEWNLYSVQYRPLRVTQPKKQQTSTYRLQLPYNISIPLALSSTLSHWLLSNALFIIVSQGSTQNKARNTWNLDDKINLPGDATVAIGTSSLPILLLVIILSIMFIIPICLLRRTMSGYMPVVGANSLAMLAACQVSPLSRIQRSLDEECDTSGSDTEKLVASPDQNSENEERDSGVRDMVFYRLKWGEVRMPEEWYHQQQSGHIDGEIGHLSFGTVFDDPQPPIDGRWYN</sequence>
<keyword evidence="2" id="KW-1133">Transmembrane helix</keyword>
<feature type="transmembrane region" description="Helical" evidence="2">
    <location>
        <begin position="151"/>
        <end position="171"/>
    </location>
</feature>
<comment type="caution">
    <text evidence="3">The sequence shown here is derived from an EMBL/GenBank/DDBJ whole genome shotgun (WGS) entry which is preliminary data.</text>
</comment>
<dbReference type="EMBL" id="QPMT01000013">
    <property type="protein sequence ID" value="KAF4860482.1"/>
    <property type="molecule type" value="Genomic_DNA"/>
</dbReference>
<evidence type="ECO:0000313" key="4">
    <source>
        <dbReference type="Proteomes" id="UP000711996"/>
    </source>
</evidence>
<dbReference type="Proteomes" id="UP000711996">
    <property type="component" value="Unassembled WGS sequence"/>
</dbReference>
<reference evidence="3" key="1">
    <citation type="submission" date="2019-06" db="EMBL/GenBank/DDBJ databases">
        <authorList>
            <person name="Gan P."/>
            <person name="Shirasu K."/>
        </authorList>
    </citation>
    <scope>NUCLEOTIDE SEQUENCE [LARGE SCALE GENOMIC DNA]</scope>
    <source>
        <strain evidence="3">CAD2</strain>
    </source>
</reference>
<feature type="transmembrane region" description="Helical" evidence="2">
    <location>
        <begin position="90"/>
        <end position="109"/>
    </location>
</feature>
<organism evidence="3 4">
    <name type="scientific">Colletotrichum siamense</name>
    <name type="common">Anthracnose fungus</name>
    <dbReference type="NCBI Taxonomy" id="690259"/>
    <lineage>
        <taxon>Eukaryota</taxon>
        <taxon>Fungi</taxon>
        <taxon>Dikarya</taxon>
        <taxon>Ascomycota</taxon>
        <taxon>Pezizomycotina</taxon>
        <taxon>Sordariomycetes</taxon>
        <taxon>Hypocreomycetidae</taxon>
        <taxon>Glomerellales</taxon>
        <taxon>Glomerellaceae</taxon>
        <taxon>Colletotrichum</taxon>
        <taxon>Colletotrichum gloeosporioides species complex</taxon>
    </lineage>
</organism>